<reference evidence="10" key="1">
    <citation type="submission" date="2015-04" db="UniProtKB">
        <authorList>
            <consortium name="EnsemblPlants"/>
        </authorList>
    </citation>
    <scope>IDENTIFICATION</scope>
</reference>
<accession>A0A0E0E067</accession>
<dbReference type="EC" id="2.7.11.1" evidence="1"/>
<dbReference type="GO" id="GO:0005524">
    <property type="term" value="F:ATP binding"/>
    <property type="evidence" value="ECO:0007669"/>
    <property type="project" value="UniProtKB-UniRule"/>
</dbReference>
<dbReference type="InterPro" id="IPR011009">
    <property type="entry name" value="Kinase-like_dom_sf"/>
</dbReference>
<evidence type="ECO:0000256" key="1">
    <source>
        <dbReference type="ARBA" id="ARBA00012513"/>
    </source>
</evidence>
<dbReference type="PROSITE" id="PS00107">
    <property type="entry name" value="PROTEIN_KINASE_ATP"/>
    <property type="match status" value="1"/>
</dbReference>
<organism evidence="10">
    <name type="scientific">Oryza meridionalis</name>
    <dbReference type="NCBI Taxonomy" id="40149"/>
    <lineage>
        <taxon>Eukaryota</taxon>
        <taxon>Viridiplantae</taxon>
        <taxon>Streptophyta</taxon>
        <taxon>Embryophyta</taxon>
        <taxon>Tracheophyta</taxon>
        <taxon>Spermatophyta</taxon>
        <taxon>Magnoliopsida</taxon>
        <taxon>Liliopsida</taxon>
        <taxon>Poales</taxon>
        <taxon>Poaceae</taxon>
        <taxon>BOP clade</taxon>
        <taxon>Oryzoideae</taxon>
        <taxon>Oryzeae</taxon>
        <taxon>Oryzinae</taxon>
        <taxon>Oryza</taxon>
    </lineage>
</organism>
<dbReference type="SUPFAM" id="SSF56112">
    <property type="entry name" value="Protein kinase-like (PK-like)"/>
    <property type="match status" value="1"/>
</dbReference>
<reference evidence="10" key="2">
    <citation type="submission" date="2018-05" db="EMBL/GenBank/DDBJ databases">
        <title>OmerRS3 (Oryza meridionalis Reference Sequence Version 3).</title>
        <authorList>
            <person name="Zhang J."/>
            <person name="Kudrna D."/>
            <person name="Lee S."/>
            <person name="Talag J."/>
            <person name="Welchert J."/>
            <person name="Wing R.A."/>
        </authorList>
    </citation>
    <scope>NUCLEOTIDE SEQUENCE [LARGE SCALE GENOMIC DNA]</scope>
    <source>
        <strain evidence="10">cv. OR44</strain>
    </source>
</reference>
<dbReference type="Proteomes" id="UP000008021">
    <property type="component" value="Chromosome 6"/>
</dbReference>
<comment type="catalytic activity">
    <reaction evidence="7">
        <text>L-threonyl-[protein] + ATP = O-phospho-L-threonyl-[protein] + ADP + H(+)</text>
        <dbReference type="Rhea" id="RHEA:46608"/>
        <dbReference type="Rhea" id="RHEA-COMP:11060"/>
        <dbReference type="Rhea" id="RHEA-COMP:11605"/>
        <dbReference type="ChEBI" id="CHEBI:15378"/>
        <dbReference type="ChEBI" id="CHEBI:30013"/>
        <dbReference type="ChEBI" id="CHEBI:30616"/>
        <dbReference type="ChEBI" id="CHEBI:61977"/>
        <dbReference type="ChEBI" id="CHEBI:456216"/>
        <dbReference type="EC" id="2.7.11.1"/>
    </reaction>
</comment>
<dbReference type="HOGENOM" id="CLU_1075113_0_0_1"/>
<evidence type="ECO:0000256" key="3">
    <source>
        <dbReference type="ARBA" id="ARBA00022679"/>
    </source>
</evidence>
<sequence length="259" mass="28050">MERERVIRAEARRRLARPETARPQRGWPRRGGCGKMTKLDTAVVELPPLADISAFSTTTTAACLALRDTAQTTATMYTSSAAATESVMASTSLVLPEWPSPVVVFELQEFSPAMSLPHRPGLPLRSSIVSDLILPSADLILLSRGVEVPHLDQLRHLHRRPAVASFVIFLPLPRRGRPHCRPAVTPPWSSRPGSGQPPASIWSNDTAFSFGDILAATEHFNDAYCIGKGIFGTVYRADLGGGRAVAVKRIGVNEKPAAD</sequence>
<evidence type="ECO:0000313" key="10">
    <source>
        <dbReference type="EnsemblPlants" id="OMERI06G11690.1"/>
    </source>
</evidence>
<name>A0A0E0E067_9ORYZ</name>
<evidence type="ECO:0000256" key="9">
    <source>
        <dbReference type="PROSITE-ProRule" id="PRU10141"/>
    </source>
</evidence>
<evidence type="ECO:0000256" key="6">
    <source>
        <dbReference type="ARBA" id="ARBA00022840"/>
    </source>
</evidence>
<keyword evidence="4 9" id="KW-0547">Nucleotide-binding</keyword>
<keyword evidence="5" id="KW-0418">Kinase</keyword>
<dbReference type="PANTHER" id="PTHR48005:SF51">
    <property type="entry name" value="PROTEIN KINASE DOMAIN-CONTAINING PROTEIN"/>
    <property type="match status" value="1"/>
</dbReference>
<evidence type="ECO:0000256" key="8">
    <source>
        <dbReference type="ARBA" id="ARBA00048679"/>
    </source>
</evidence>
<dbReference type="PANTHER" id="PTHR48005">
    <property type="entry name" value="LEUCINE RICH REPEAT KINASE 2"/>
    <property type="match status" value="1"/>
</dbReference>
<dbReference type="Gene3D" id="3.30.200.20">
    <property type="entry name" value="Phosphorylase Kinase, domain 1"/>
    <property type="match status" value="1"/>
</dbReference>
<keyword evidence="6 9" id="KW-0067">ATP-binding</keyword>
<keyword evidence="11" id="KW-1185">Reference proteome</keyword>
<keyword evidence="3" id="KW-0808">Transferase</keyword>
<feature type="binding site" evidence="9">
    <location>
        <position position="248"/>
    </location>
    <ligand>
        <name>ATP</name>
        <dbReference type="ChEBI" id="CHEBI:30616"/>
    </ligand>
</feature>
<dbReference type="Gramene" id="OMERI06G11690.1">
    <property type="protein sequence ID" value="OMERI06G11690.1"/>
    <property type="gene ID" value="OMERI06G11690"/>
</dbReference>
<evidence type="ECO:0000256" key="4">
    <source>
        <dbReference type="ARBA" id="ARBA00022741"/>
    </source>
</evidence>
<evidence type="ECO:0000256" key="7">
    <source>
        <dbReference type="ARBA" id="ARBA00047899"/>
    </source>
</evidence>
<dbReference type="GO" id="GO:0004674">
    <property type="term" value="F:protein serine/threonine kinase activity"/>
    <property type="evidence" value="ECO:0007669"/>
    <property type="project" value="UniProtKB-KW"/>
</dbReference>
<dbReference type="AlphaFoldDB" id="A0A0E0E067"/>
<comment type="catalytic activity">
    <reaction evidence="8">
        <text>L-seryl-[protein] + ATP = O-phospho-L-seryl-[protein] + ADP + H(+)</text>
        <dbReference type="Rhea" id="RHEA:17989"/>
        <dbReference type="Rhea" id="RHEA-COMP:9863"/>
        <dbReference type="Rhea" id="RHEA-COMP:11604"/>
        <dbReference type="ChEBI" id="CHEBI:15378"/>
        <dbReference type="ChEBI" id="CHEBI:29999"/>
        <dbReference type="ChEBI" id="CHEBI:30616"/>
        <dbReference type="ChEBI" id="CHEBI:83421"/>
        <dbReference type="ChEBI" id="CHEBI:456216"/>
        <dbReference type="EC" id="2.7.11.1"/>
    </reaction>
</comment>
<evidence type="ECO:0000313" key="11">
    <source>
        <dbReference type="Proteomes" id="UP000008021"/>
    </source>
</evidence>
<dbReference type="STRING" id="40149.A0A0E0E067"/>
<proteinExistence type="predicted"/>
<protein>
    <recommendedName>
        <fullName evidence="1">non-specific serine/threonine protein kinase</fullName>
        <ecNumber evidence="1">2.7.11.1</ecNumber>
    </recommendedName>
</protein>
<dbReference type="EnsemblPlants" id="OMERI06G11690.1">
    <property type="protein sequence ID" value="OMERI06G11690.1"/>
    <property type="gene ID" value="OMERI06G11690"/>
</dbReference>
<dbReference type="InterPro" id="IPR051420">
    <property type="entry name" value="Ser_Thr_Kinases_DiverseReg"/>
</dbReference>
<evidence type="ECO:0000256" key="5">
    <source>
        <dbReference type="ARBA" id="ARBA00022777"/>
    </source>
</evidence>
<evidence type="ECO:0000256" key="2">
    <source>
        <dbReference type="ARBA" id="ARBA00022527"/>
    </source>
</evidence>
<dbReference type="InterPro" id="IPR017441">
    <property type="entry name" value="Protein_kinase_ATP_BS"/>
</dbReference>
<keyword evidence="2" id="KW-0723">Serine/threonine-protein kinase</keyword>